<dbReference type="InterPro" id="IPR035992">
    <property type="entry name" value="Ricin_B-like_lectins"/>
</dbReference>
<feature type="domain" description="Ricin B lectin" evidence="3">
    <location>
        <begin position="66"/>
        <end position="133"/>
    </location>
</feature>
<keyword evidence="1" id="KW-0430">Lectin</keyword>
<dbReference type="Gene3D" id="1.10.8.460">
    <property type="entry name" value="ppGaNTase-T1 linker domain-like"/>
    <property type="match status" value="1"/>
</dbReference>
<sequence length="153" mass="17488">MRMRALQHPFRTPNPSLLSCCARKAVAGDVSDRRALRERLQCKSFRWYLENIYPESLMPLDYYYLGEIRNAETETCLDTMGRKYGEKIGVSYCHGLGGNQIMSDDLCLDASNAMGPVNMVRCHNMGGNQEWVMMLRIKRYDTPTLAMFATSVT</sequence>
<evidence type="ECO:0000313" key="5">
    <source>
        <dbReference type="Proteomes" id="UP000606786"/>
    </source>
</evidence>
<dbReference type="PANTHER" id="PTHR11675">
    <property type="entry name" value="N-ACETYLGALACTOSAMINYLTRANSFERASE"/>
    <property type="match status" value="1"/>
</dbReference>
<dbReference type="Gene3D" id="2.80.10.50">
    <property type="match status" value="1"/>
</dbReference>
<dbReference type="Proteomes" id="UP000606786">
    <property type="component" value="Unassembled WGS sequence"/>
</dbReference>
<dbReference type="GO" id="GO:0006493">
    <property type="term" value="P:protein O-linked glycosylation"/>
    <property type="evidence" value="ECO:0007669"/>
    <property type="project" value="TreeGrafter"/>
</dbReference>
<accession>A0A811UQG4</accession>
<dbReference type="GO" id="GO:0004653">
    <property type="term" value="F:polypeptide N-acetylgalactosaminyltransferase activity"/>
    <property type="evidence" value="ECO:0007669"/>
    <property type="project" value="TreeGrafter"/>
</dbReference>
<gene>
    <name evidence="4" type="ORF">CCAP1982_LOCUS7783</name>
</gene>
<reference evidence="4" key="1">
    <citation type="submission" date="2020-11" db="EMBL/GenBank/DDBJ databases">
        <authorList>
            <person name="Whitehead M."/>
        </authorList>
    </citation>
    <scope>NUCLEOTIDE SEQUENCE</scope>
    <source>
        <strain evidence="4">EGII</strain>
    </source>
</reference>
<dbReference type="InterPro" id="IPR000772">
    <property type="entry name" value="Ricin_B_lectin"/>
</dbReference>
<dbReference type="PROSITE" id="PS50231">
    <property type="entry name" value="RICIN_B_LECTIN"/>
    <property type="match status" value="1"/>
</dbReference>
<evidence type="ECO:0000256" key="1">
    <source>
        <dbReference type="ARBA" id="ARBA00022734"/>
    </source>
</evidence>
<evidence type="ECO:0000256" key="2">
    <source>
        <dbReference type="ARBA" id="ARBA00023157"/>
    </source>
</evidence>
<dbReference type="GO" id="GO:0030246">
    <property type="term" value="F:carbohydrate binding"/>
    <property type="evidence" value="ECO:0007669"/>
    <property type="project" value="UniProtKB-KW"/>
</dbReference>
<dbReference type="CDD" id="cd23433">
    <property type="entry name" value="beta-trefoil_Ricin_GALNT1-like"/>
    <property type="match status" value="1"/>
</dbReference>
<proteinExistence type="predicted"/>
<evidence type="ECO:0000259" key="3">
    <source>
        <dbReference type="Pfam" id="PF00652"/>
    </source>
</evidence>
<dbReference type="Pfam" id="PF00652">
    <property type="entry name" value="Ricin_B_lectin"/>
    <property type="match status" value="1"/>
</dbReference>
<name>A0A811UQG4_CERCA</name>
<dbReference type="GO" id="GO:0005794">
    <property type="term" value="C:Golgi apparatus"/>
    <property type="evidence" value="ECO:0007669"/>
    <property type="project" value="TreeGrafter"/>
</dbReference>
<dbReference type="SUPFAM" id="SSF50370">
    <property type="entry name" value="Ricin B-like lectins"/>
    <property type="match status" value="1"/>
</dbReference>
<organism evidence="4 5">
    <name type="scientific">Ceratitis capitata</name>
    <name type="common">Mediterranean fruit fly</name>
    <name type="synonym">Tephritis capitata</name>
    <dbReference type="NCBI Taxonomy" id="7213"/>
    <lineage>
        <taxon>Eukaryota</taxon>
        <taxon>Metazoa</taxon>
        <taxon>Ecdysozoa</taxon>
        <taxon>Arthropoda</taxon>
        <taxon>Hexapoda</taxon>
        <taxon>Insecta</taxon>
        <taxon>Pterygota</taxon>
        <taxon>Neoptera</taxon>
        <taxon>Endopterygota</taxon>
        <taxon>Diptera</taxon>
        <taxon>Brachycera</taxon>
        <taxon>Muscomorpha</taxon>
        <taxon>Tephritoidea</taxon>
        <taxon>Tephritidae</taxon>
        <taxon>Ceratitis</taxon>
        <taxon>Ceratitis</taxon>
    </lineage>
</organism>
<protein>
    <submittedName>
        <fullName evidence="4">(Mediterranean fruit fly) hypothetical protein</fullName>
    </submittedName>
</protein>
<evidence type="ECO:0000313" key="4">
    <source>
        <dbReference type="EMBL" id="CAD6999253.1"/>
    </source>
</evidence>
<keyword evidence="5" id="KW-1185">Reference proteome</keyword>
<dbReference type="EMBL" id="CAJHJT010000012">
    <property type="protein sequence ID" value="CAD6999253.1"/>
    <property type="molecule type" value="Genomic_DNA"/>
</dbReference>
<dbReference type="AlphaFoldDB" id="A0A811UQG4"/>
<keyword evidence="2" id="KW-1015">Disulfide bond</keyword>
<comment type="caution">
    <text evidence="4">The sequence shown here is derived from an EMBL/GenBank/DDBJ whole genome shotgun (WGS) entry which is preliminary data.</text>
</comment>
<dbReference type="PANTHER" id="PTHR11675:SF101">
    <property type="entry name" value="POLYPEPTIDE N-ACETYLGALACTOSAMINYLTRANSFERASE 5"/>
    <property type="match status" value="1"/>
</dbReference>